<feature type="domain" description="Methyl-accepting transducer" evidence="6">
    <location>
        <begin position="462"/>
        <end position="691"/>
    </location>
</feature>
<evidence type="ECO:0000256" key="1">
    <source>
        <dbReference type="ARBA" id="ARBA00022500"/>
    </source>
</evidence>
<feature type="region of interest" description="Disordered" evidence="4">
    <location>
        <begin position="715"/>
        <end position="743"/>
    </location>
</feature>
<comment type="caution">
    <text evidence="8">The sequence shown here is derived from an EMBL/GenBank/DDBJ whole genome shotgun (WGS) entry which is preliminary data.</text>
</comment>
<dbReference type="Gene3D" id="6.10.340.10">
    <property type="match status" value="1"/>
</dbReference>
<dbReference type="Proteomes" id="UP000260680">
    <property type="component" value="Unassembled WGS sequence"/>
</dbReference>
<dbReference type="OrthoDB" id="9814363at2"/>
<dbReference type="CDD" id="cd11386">
    <property type="entry name" value="MCP_signal"/>
    <property type="match status" value="1"/>
</dbReference>
<keyword evidence="5" id="KW-1133">Transmembrane helix</keyword>
<keyword evidence="5" id="KW-0472">Membrane</keyword>
<dbReference type="AlphaFoldDB" id="A0A3E2NJ29"/>
<evidence type="ECO:0000256" key="4">
    <source>
        <dbReference type="SAM" id="MobiDB-lite"/>
    </source>
</evidence>
<feature type="transmembrane region" description="Helical" evidence="5">
    <location>
        <begin position="20"/>
        <end position="41"/>
    </location>
</feature>
<dbReference type="InterPro" id="IPR004089">
    <property type="entry name" value="MCPsignal_dom"/>
</dbReference>
<dbReference type="PANTHER" id="PTHR43531:SF11">
    <property type="entry name" value="METHYL-ACCEPTING CHEMOTAXIS PROTEIN 3"/>
    <property type="match status" value="1"/>
</dbReference>
<dbReference type="GO" id="GO:0004888">
    <property type="term" value="F:transmembrane signaling receptor activity"/>
    <property type="evidence" value="ECO:0007669"/>
    <property type="project" value="TreeGrafter"/>
</dbReference>
<dbReference type="GO" id="GO:0006935">
    <property type="term" value="P:chemotaxis"/>
    <property type="evidence" value="ECO:0007669"/>
    <property type="project" value="UniProtKB-KW"/>
</dbReference>
<dbReference type="Pfam" id="PF00015">
    <property type="entry name" value="MCPsignal"/>
    <property type="match status" value="1"/>
</dbReference>
<dbReference type="SMART" id="SM00283">
    <property type="entry name" value="MA"/>
    <property type="match status" value="1"/>
</dbReference>
<accession>A0A3E2NJ29</accession>
<evidence type="ECO:0000313" key="9">
    <source>
        <dbReference type="Proteomes" id="UP000260680"/>
    </source>
</evidence>
<proteinExistence type="inferred from homology"/>
<evidence type="ECO:0000256" key="5">
    <source>
        <dbReference type="SAM" id="Phobius"/>
    </source>
</evidence>
<evidence type="ECO:0000256" key="3">
    <source>
        <dbReference type="PROSITE-ProRule" id="PRU00284"/>
    </source>
</evidence>
<dbReference type="CDD" id="cd12913">
    <property type="entry name" value="PDC1_MCP_like"/>
    <property type="match status" value="1"/>
</dbReference>
<dbReference type="SMART" id="SM00304">
    <property type="entry name" value="HAMP"/>
    <property type="match status" value="1"/>
</dbReference>
<dbReference type="InterPro" id="IPR051310">
    <property type="entry name" value="MCP_chemotaxis"/>
</dbReference>
<gene>
    <name evidence="8" type="ORF">DS742_00255</name>
</gene>
<dbReference type="SUPFAM" id="SSF58104">
    <property type="entry name" value="Methyl-accepting chemotaxis protein (MCP) signaling domain"/>
    <property type="match status" value="1"/>
</dbReference>
<protein>
    <submittedName>
        <fullName evidence="8">Methyl-accepting chemotaxis protein</fullName>
    </submittedName>
</protein>
<dbReference type="PROSITE" id="PS50885">
    <property type="entry name" value="HAMP"/>
    <property type="match status" value="1"/>
</dbReference>
<reference evidence="8 9" key="1">
    <citation type="submission" date="2018-07" db="EMBL/GenBank/DDBJ databases">
        <title>New species, Clostridium PI-S10-A1B.</title>
        <authorList>
            <person name="Krishna G."/>
            <person name="Summeta K."/>
            <person name="Shikha S."/>
            <person name="Prabhu P.B."/>
            <person name="Suresh K."/>
        </authorList>
    </citation>
    <scope>NUCLEOTIDE SEQUENCE [LARGE SCALE GENOMIC DNA]</scope>
    <source>
        <strain evidence="8 9">PI-S10-A1B</strain>
    </source>
</reference>
<feature type="compositionally biased region" description="Polar residues" evidence="4">
    <location>
        <begin position="718"/>
        <end position="743"/>
    </location>
</feature>
<evidence type="ECO:0000259" key="6">
    <source>
        <dbReference type="PROSITE" id="PS50111"/>
    </source>
</evidence>
<dbReference type="GO" id="GO:0007165">
    <property type="term" value="P:signal transduction"/>
    <property type="evidence" value="ECO:0007669"/>
    <property type="project" value="UniProtKB-KW"/>
</dbReference>
<keyword evidence="1" id="KW-0145">Chemotaxis</keyword>
<dbReference type="EMBL" id="QOHO01000002">
    <property type="protein sequence ID" value="RFZ80931.1"/>
    <property type="molecule type" value="Genomic_DNA"/>
</dbReference>
<evidence type="ECO:0000259" key="7">
    <source>
        <dbReference type="PROSITE" id="PS50885"/>
    </source>
</evidence>
<evidence type="ECO:0000313" key="8">
    <source>
        <dbReference type="EMBL" id="RFZ80931.1"/>
    </source>
</evidence>
<dbReference type="Pfam" id="PF22673">
    <property type="entry name" value="MCP-like_PDC_1"/>
    <property type="match status" value="1"/>
</dbReference>
<keyword evidence="3" id="KW-0807">Transducer</keyword>
<dbReference type="PANTHER" id="PTHR43531">
    <property type="entry name" value="PROTEIN ICFG"/>
    <property type="match status" value="1"/>
</dbReference>
<organism evidence="8 9">
    <name type="scientific">Lacrimispora amygdalina</name>
    <dbReference type="NCBI Taxonomy" id="253257"/>
    <lineage>
        <taxon>Bacteria</taxon>
        <taxon>Bacillati</taxon>
        <taxon>Bacillota</taxon>
        <taxon>Clostridia</taxon>
        <taxon>Lachnospirales</taxon>
        <taxon>Lachnospiraceae</taxon>
        <taxon>Lacrimispora</taxon>
    </lineage>
</organism>
<dbReference type="Pfam" id="PF00672">
    <property type="entry name" value="HAMP"/>
    <property type="match status" value="1"/>
</dbReference>
<dbReference type="GO" id="GO:0005886">
    <property type="term" value="C:plasma membrane"/>
    <property type="evidence" value="ECO:0007669"/>
    <property type="project" value="TreeGrafter"/>
</dbReference>
<dbReference type="CDD" id="cd06225">
    <property type="entry name" value="HAMP"/>
    <property type="match status" value="1"/>
</dbReference>
<dbReference type="PROSITE" id="PS50111">
    <property type="entry name" value="CHEMOTAXIS_TRANSDUC_2"/>
    <property type="match status" value="1"/>
</dbReference>
<sequence length="743" mass="80639">MKNKKKINFNDMKLAVKTSIATGIILIMSLTLLISISAILASNAISKAINGEFTGIAAQNGLMVQSIIDDASGTAKDLQDYLNRVYNGGEATSDWKNINRKSRLYNAQLKEVNYEVENYITNSAWAALNNNDSLYGVGAFFEPGQFDPAVKDYSVYVDRDNAKNNTAQSLGAYSEYSNQDYYRIARETKAPYLTDPFDYKGTMMSTIAYPIMNGDDVIGVILADINVSNFSRIKTTDAKYPSMYVDIYTEGNMIAFDSKSSDNIGKKLEDLIPPSEYAKIVKMQENKKEFHITTRKADGSPETRHYYPITCGSQTWWASSSLDRSDLYKDVVRNVIVMIVLAVLSLIFINSVVVVFLRRTLKPIDGVVAAAQNIAAGNLDVQMEIKSNDEIGLLSKTFVEMGQNLKRIIQDINYLLGQMSQGNFQVESDCQDKYTGEYRYIYEAMHNIRLNLSSTLLEIDEASEQVSTGASQVADASQALSQGATEQASSIEELSATITEISERIKQNAANAAEANSLSQEAGIGISESNQKMTEMTEAMNEIANTSNEIGKIIKTIDDIAFQTNILALNAAVEAARAGSAGKGFAVVADEVRNLAGKSAEAAKNTTALIENAISAIGSGTKIADETAQALRMVVKKAEISTGKIAEIAEASNVQADAITQITTGIDQISAVVQTTSATSEESAATSEELSAQAVNLKSLVGKFQLANGNEYGKDQSADVSGLTNHSGRPSSEIFETNTDIKY</sequence>
<dbReference type="InterPro" id="IPR003660">
    <property type="entry name" value="HAMP_dom"/>
</dbReference>
<name>A0A3E2NJ29_9FIRM</name>
<comment type="similarity">
    <text evidence="2">Belongs to the methyl-accepting chemotaxis (MCP) protein family.</text>
</comment>
<keyword evidence="5" id="KW-0812">Transmembrane</keyword>
<evidence type="ECO:0000256" key="2">
    <source>
        <dbReference type="ARBA" id="ARBA00029447"/>
    </source>
</evidence>
<dbReference type="Gene3D" id="1.10.287.950">
    <property type="entry name" value="Methyl-accepting chemotaxis protein"/>
    <property type="match status" value="1"/>
</dbReference>
<feature type="domain" description="HAMP" evidence="7">
    <location>
        <begin position="358"/>
        <end position="410"/>
    </location>
</feature>
<dbReference type="Gene3D" id="3.30.450.20">
    <property type="entry name" value="PAS domain"/>
    <property type="match status" value="1"/>
</dbReference>
<dbReference type="RefSeq" id="WP_117415032.1">
    <property type="nucleotide sequence ID" value="NZ_QOHO01000002.1"/>
</dbReference>
<feature type="transmembrane region" description="Helical" evidence="5">
    <location>
        <begin position="335"/>
        <end position="357"/>
    </location>
</feature>